<sequence>MQKRKILLTGGNGFISKNIREQLSKKYRILSPKKTEVDLLKPKDVNNYFKKHNYFDVVIHAANVGGKRNKKDNADVVYQNCLMFFNLVKNKNYFNKIINLGSGAEYSKDRSLEKVTENEFDELIPGDYYGFSKFIIAKFLEEAQIGVNLRLFGVYGKYEDYRIRFISYVILRIIKKKNIDINKNVVFDYLYVDDLMQILEYFIKNDVKYVSYNVGVGKPLSLLTIANKIKQGLNSKSRINLKSKVLGYEYSCNNNRLLNETGKLKFSNFEDSVKNMHGWLINLNLK</sequence>
<comment type="similarity">
    <text evidence="1">Belongs to the NAD(P)-dependent epimerase/dehydratase family.</text>
</comment>
<dbReference type="EMBL" id="LCAG01000001">
    <property type="protein sequence ID" value="KKR88155.1"/>
    <property type="molecule type" value="Genomic_DNA"/>
</dbReference>
<name>A0A0G0WUQ2_9BACT</name>
<evidence type="ECO:0000313" key="4">
    <source>
        <dbReference type="Proteomes" id="UP000034854"/>
    </source>
</evidence>
<evidence type="ECO:0000259" key="2">
    <source>
        <dbReference type="Pfam" id="PF01370"/>
    </source>
</evidence>
<organism evidence="3 4">
    <name type="scientific">Candidatus Curtissbacteria bacterium GW2011_GWA1_41_11</name>
    <dbReference type="NCBI Taxonomy" id="1618409"/>
    <lineage>
        <taxon>Bacteria</taxon>
        <taxon>Candidatus Curtissiibacteriota</taxon>
    </lineage>
</organism>
<dbReference type="Gene3D" id="3.40.50.720">
    <property type="entry name" value="NAD(P)-binding Rossmann-like Domain"/>
    <property type="match status" value="1"/>
</dbReference>
<dbReference type="Proteomes" id="UP000034854">
    <property type="component" value="Unassembled WGS sequence"/>
</dbReference>
<evidence type="ECO:0000313" key="3">
    <source>
        <dbReference type="EMBL" id="KKR88155.1"/>
    </source>
</evidence>
<evidence type="ECO:0000256" key="1">
    <source>
        <dbReference type="ARBA" id="ARBA00007637"/>
    </source>
</evidence>
<reference evidence="3 4" key="1">
    <citation type="journal article" date="2015" name="Nature">
        <title>rRNA introns, odd ribosomes, and small enigmatic genomes across a large radiation of phyla.</title>
        <authorList>
            <person name="Brown C.T."/>
            <person name="Hug L.A."/>
            <person name="Thomas B.C."/>
            <person name="Sharon I."/>
            <person name="Castelle C.J."/>
            <person name="Singh A."/>
            <person name="Wilkins M.J."/>
            <person name="Williams K.H."/>
            <person name="Banfield J.F."/>
        </authorList>
    </citation>
    <scope>NUCLEOTIDE SEQUENCE [LARGE SCALE GENOMIC DNA]</scope>
</reference>
<proteinExistence type="inferred from homology"/>
<protein>
    <submittedName>
        <fullName evidence="3">NAD dependent epimerase/dehydratase family</fullName>
    </submittedName>
</protein>
<dbReference type="InterPro" id="IPR036291">
    <property type="entry name" value="NAD(P)-bd_dom_sf"/>
</dbReference>
<accession>A0A0G0WUQ2</accession>
<dbReference type="PANTHER" id="PTHR43000">
    <property type="entry name" value="DTDP-D-GLUCOSE 4,6-DEHYDRATASE-RELATED"/>
    <property type="match status" value="1"/>
</dbReference>
<comment type="caution">
    <text evidence="3">The sequence shown here is derived from an EMBL/GenBank/DDBJ whole genome shotgun (WGS) entry which is preliminary data.</text>
</comment>
<dbReference type="AlphaFoldDB" id="A0A0G0WUQ2"/>
<gene>
    <name evidence="3" type="ORF">UU34_C0001G0152</name>
</gene>
<dbReference type="SUPFAM" id="SSF51735">
    <property type="entry name" value="NAD(P)-binding Rossmann-fold domains"/>
    <property type="match status" value="1"/>
</dbReference>
<feature type="domain" description="NAD-dependent epimerase/dehydratase" evidence="2">
    <location>
        <begin position="6"/>
        <end position="215"/>
    </location>
</feature>
<dbReference type="Pfam" id="PF01370">
    <property type="entry name" value="Epimerase"/>
    <property type="match status" value="1"/>
</dbReference>
<dbReference type="InterPro" id="IPR001509">
    <property type="entry name" value="Epimerase_deHydtase"/>
</dbReference>